<feature type="transmembrane region" description="Helical" evidence="1">
    <location>
        <begin position="538"/>
        <end position="559"/>
    </location>
</feature>
<gene>
    <name evidence="2" type="ORF">IAC61_03015</name>
</gene>
<keyword evidence="1" id="KW-1133">Transmembrane helix</keyword>
<protein>
    <submittedName>
        <fullName evidence="2">Uncharacterized protein</fullName>
    </submittedName>
</protein>
<proteinExistence type="predicted"/>
<evidence type="ECO:0000313" key="2">
    <source>
        <dbReference type="EMBL" id="MBO8426273.1"/>
    </source>
</evidence>
<organism evidence="2 3">
    <name type="scientific">Candidatus Alloenteromonas pullistercoris</name>
    <dbReference type="NCBI Taxonomy" id="2840785"/>
    <lineage>
        <taxon>Bacteria</taxon>
        <taxon>Bacillati</taxon>
        <taxon>Bacillota</taxon>
        <taxon>Bacillota incertae sedis</taxon>
        <taxon>Candidatus Alloenteromonas</taxon>
    </lineage>
</organism>
<dbReference type="EMBL" id="JADINA010000019">
    <property type="protein sequence ID" value="MBO8426273.1"/>
    <property type="molecule type" value="Genomic_DNA"/>
</dbReference>
<comment type="caution">
    <text evidence="2">The sequence shown here is derived from an EMBL/GenBank/DDBJ whole genome shotgun (WGS) entry which is preliminary data.</text>
</comment>
<evidence type="ECO:0000256" key="1">
    <source>
        <dbReference type="SAM" id="Phobius"/>
    </source>
</evidence>
<reference evidence="2" key="1">
    <citation type="submission" date="2020-10" db="EMBL/GenBank/DDBJ databases">
        <authorList>
            <person name="Gilroy R."/>
        </authorList>
    </citation>
    <scope>NUCLEOTIDE SEQUENCE</scope>
    <source>
        <strain evidence="2">17113</strain>
    </source>
</reference>
<evidence type="ECO:0000313" key="3">
    <source>
        <dbReference type="Proteomes" id="UP000823634"/>
    </source>
</evidence>
<dbReference type="Proteomes" id="UP000823634">
    <property type="component" value="Unassembled WGS sequence"/>
</dbReference>
<keyword evidence="1" id="KW-0812">Transmembrane</keyword>
<keyword evidence="1" id="KW-0472">Membrane</keyword>
<dbReference type="AlphaFoldDB" id="A0A9D9DEP2"/>
<name>A0A9D9DEP2_9FIRM</name>
<accession>A0A9D9DEP2</accession>
<reference evidence="2" key="2">
    <citation type="journal article" date="2021" name="PeerJ">
        <title>Extensive microbial diversity within the chicken gut microbiome revealed by metagenomics and culture.</title>
        <authorList>
            <person name="Gilroy R."/>
            <person name="Ravi A."/>
            <person name="Getino M."/>
            <person name="Pursley I."/>
            <person name="Horton D.L."/>
            <person name="Alikhan N.F."/>
            <person name="Baker D."/>
            <person name="Gharbi K."/>
            <person name="Hall N."/>
            <person name="Watson M."/>
            <person name="Adriaenssens E.M."/>
            <person name="Foster-Nyarko E."/>
            <person name="Jarju S."/>
            <person name="Secka A."/>
            <person name="Antonio M."/>
            <person name="Oren A."/>
            <person name="Chaudhuri R.R."/>
            <person name="La Ragione R."/>
            <person name="Hildebrand F."/>
            <person name="Pallen M.J."/>
        </authorList>
    </citation>
    <scope>NUCLEOTIDE SEQUENCE</scope>
    <source>
        <strain evidence="2">17113</strain>
    </source>
</reference>
<sequence length="565" mass="60907">MKHIHAKIACAVLGAAFAVGIGTSLDYGESPEIASPSPSLRKAIETRASSVTAEQSIFTAIRSNNIGGDTNVSYECAKGGGTSNPGVYSDQIRLYQNNEDIGGDGGQITIKVADGYKITSLTIGSGQSTTIRYLVNGVNGQSNISISNGGKYTVDSANHLGVDISSVTVICNGKDKNSRLNVNYLSVTYEPLVDTPSDAVLSSLTLEQGTAPTEVYQNADVDVSGYLLTGTYTSPSTPEFSSELAILPNDENLTWNYDTSELGEAEISATYNDGNVNIDSNALTINVVEVPDGQYYYFGEHPDFSDSQKWDSGYEARTMAYPGEFSITFASANKQSQIITDMPVSKGNEATLTSEKPMSKIEFGFKQWNTRENTASLYIDGGSTAVDRAAFLDGVSSVSYVSDSPFSTAKVDWSNSSNQVGWEYVYIEYASVEPSEAESYAEMFIEFMTCDGEIGAITAEEGTWEVLSDLYAGLSDSDKRILKEATPNEHSESLVEQAVARYDYIVGKYGVEQYPDFMDRTPARIAEARSVDVNDQTAAWVIAGISAAGIASAAAFFFLRRRKEA</sequence>